<keyword evidence="1" id="KW-0732">Signal</keyword>
<keyword evidence="3" id="KW-1185">Reference proteome</keyword>
<evidence type="ECO:0000256" key="1">
    <source>
        <dbReference type="SAM" id="SignalP"/>
    </source>
</evidence>
<feature type="signal peptide" evidence="1">
    <location>
        <begin position="1"/>
        <end position="22"/>
    </location>
</feature>
<gene>
    <name evidence="2" type="ORF">LZ016_12140</name>
</gene>
<sequence length="273" mass="29473">MRTVINTLAAVAVLALPSAAAASEGGVGDLLVAPTRIVLDGRKGAEVVLSNIGNEPASYRISVELRRMAEDGTLQDVAEPTDRDQVAEDMIIYHPRRVDLAPRTPQIIRIAARPGPNIPDGEYRVHMLFRAIPPAIPVTDQPAEKGKGLSFELIPVYGVTIPVIVRLGNLQVKAGIDDIRLESKDGKQTVGLDLNRSGDRSTYGEVRVFKAGVKDPIAIQRGVAVYTELSKRHVSIPVSDEFKGDPRGPVTVQYVETFGDGTNTIAEQKAVLR</sequence>
<dbReference type="Proteomes" id="UP001203058">
    <property type="component" value="Unassembled WGS sequence"/>
</dbReference>
<comment type="caution">
    <text evidence="2">The sequence shown here is derived from an EMBL/GenBank/DDBJ whole genome shotgun (WGS) entry which is preliminary data.</text>
</comment>
<dbReference type="RefSeq" id="WP_241447728.1">
    <property type="nucleotide sequence ID" value="NZ_JAKZHW010000002.1"/>
</dbReference>
<proteinExistence type="predicted"/>
<accession>A0ABS9VPF5</accession>
<name>A0ABS9VPF5_9SPHN</name>
<reference evidence="2 3" key="1">
    <citation type="submission" date="2022-03" db="EMBL/GenBank/DDBJ databases">
        <authorList>
            <person name="Jo J.-H."/>
            <person name="Im W.-T."/>
        </authorList>
    </citation>
    <scope>NUCLEOTIDE SEQUENCE [LARGE SCALE GENOMIC DNA]</scope>
    <source>
        <strain evidence="2 3">SM33</strain>
    </source>
</reference>
<dbReference type="EMBL" id="JAKZHW010000002">
    <property type="protein sequence ID" value="MCH8616842.1"/>
    <property type="molecule type" value="Genomic_DNA"/>
</dbReference>
<evidence type="ECO:0000313" key="3">
    <source>
        <dbReference type="Proteomes" id="UP001203058"/>
    </source>
</evidence>
<organism evidence="2 3">
    <name type="scientific">Sphingomonas telluris</name>
    <dbReference type="NCBI Taxonomy" id="2907998"/>
    <lineage>
        <taxon>Bacteria</taxon>
        <taxon>Pseudomonadati</taxon>
        <taxon>Pseudomonadota</taxon>
        <taxon>Alphaproteobacteria</taxon>
        <taxon>Sphingomonadales</taxon>
        <taxon>Sphingomonadaceae</taxon>
        <taxon>Sphingomonas</taxon>
    </lineage>
</organism>
<dbReference type="SUPFAM" id="SSF49354">
    <property type="entry name" value="PapD-like"/>
    <property type="match status" value="1"/>
</dbReference>
<feature type="chain" id="PRO_5045523304" evidence="1">
    <location>
        <begin position="23"/>
        <end position="273"/>
    </location>
</feature>
<protein>
    <submittedName>
        <fullName evidence="2">Molecular chaperone</fullName>
    </submittedName>
</protein>
<evidence type="ECO:0000313" key="2">
    <source>
        <dbReference type="EMBL" id="MCH8616842.1"/>
    </source>
</evidence>
<dbReference type="InterPro" id="IPR008962">
    <property type="entry name" value="PapD-like_sf"/>
</dbReference>